<dbReference type="EMBL" id="PJCQ01000019">
    <property type="protein sequence ID" value="PLV17537.1"/>
    <property type="molecule type" value="Genomic_DNA"/>
</dbReference>
<gene>
    <name evidence="1" type="ORF">CXG49_18815</name>
    <name evidence="2" type="ORF">CXG53_20240</name>
</gene>
<dbReference type="EMBL" id="PJCP01000019">
    <property type="protein sequence ID" value="PLV22383.1"/>
    <property type="molecule type" value="Genomic_DNA"/>
</dbReference>
<dbReference type="Proteomes" id="UP000234878">
    <property type="component" value="Unassembled WGS sequence"/>
</dbReference>
<dbReference type="GeneID" id="93544792"/>
<proteinExistence type="predicted"/>
<comment type="caution">
    <text evidence="1">The sequence shown here is derived from an EMBL/GenBank/DDBJ whole genome shotgun (WGS) entry which is preliminary data.</text>
</comment>
<evidence type="ECO:0000313" key="2">
    <source>
        <dbReference type="EMBL" id="PLV22383.1"/>
    </source>
</evidence>
<evidence type="ECO:0000313" key="3">
    <source>
        <dbReference type="Proteomes" id="UP000234839"/>
    </source>
</evidence>
<organism evidence="1 4">
    <name type="scientific">Pseudomonas guariconensis</name>
    <dbReference type="NCBI Taxonomy" id="1288410"/>
    <lineage>
        <taxon>Bacteria</taxon>
        <taxon>Pseudomonadati</taxon>
        <taxon>Pseudomonadota</taxon>
        <taxon>Gammaproteobacteria</taxon>
        <taxon>Pseudomonadales</taxon>
        <taxon>Pseudomonadaceae</taxon>
        <taxon>Pseudomonas</taxon>
    </lineage>
</organism>
<reference evidence="3 4" key="1">
    <citation type="submission" date="2017-12" db="EMBL/GenBank/DDBJ databases">
        <title>Detection of the carbapenemase gene blaVIM-5 in members of the Pseudomonas putida group isolated from polluted Nigerian wetlands.</title>
        <authorList>
            <person name="Adelowo O."/>
            <person name="Vollmers J."/>
            <person name="Maeusezahl I."/>
            <person name="Kaster A.-K."/>
            <person name="Mueller J.A."/>
        </authorList>
    </citation>
    <scope>NUCLEOTIDE SEQUENCE [LARGE SCALE GENOMIC DNA]</scope>
    <source>
        <strain evidence="2 3">MR119</strain>
        <strain evidence="1 4">MR144</strain>
    </source>
</reference>
<dbReference type="Proteomes" id="UP000234839">
    <property type="component" value="Unassembled WGS sequence"/>
</dbReference>
<name>A0AAX0VSP1_9PSED</name>
<evidence type="ECO:0000313" key="4">
    <source>
        <dbReference type="Proteomes" id="UP000234878"/>
    </source>
</evidence>
<evidence type="ECO:0000313" key="1">
    <source>
        <dbReference type="EMBL" id="PLV17537.1"/>
    </source>
</evidence>
<sequence length="60" mass="6678">MIAHFLMAIRLWLVWAIKTGNVFREATGRAGHGGVLLTARYRLDVGMVCSGSKIDNPQMF</sequence>
<accession>A0AAX0VSP1</accession>
<dbReference type="RefSeq" id="WP_080642114.1">
    <property type="nucleotide sequence ID" value="NZ_AP035765.1"/>
</dbReference>
<protein>
    <submittedName>
        <fullName evidence="1">Uncharacterized protein</fullName>
    </submittedName>
</protein>
<keyword evidence="3" id="KW-1185">Reference proteome</keyword>
<dbReference type="AlphaFoldDB" id="A0AAX0VSP1"/>